<dbReference type="EMBL" id="JAFNAA010000485">
    <property type="protein sequence ID" value="MBO1110247.1"/>
    <property type="molecule type" value="Genomic_DNA"/>
</dbReference>
<organism evidence="1 2">
    <name type="scientific">Plesiomonas shigelloides</name>
    <name type="common">Aeromonas shigelloides</name>
    <dbReference type="NCBI Taxonomy" id="703"/>
    <lineage>
        <taxon>Bacteria</taxon>
        <taxon>Pseudomonadati</taxon>
        <taxon>Pseudomonadota</taxon>
        <taxon>Gammaproteobacteria</taxon>
        <taxon>Enterobacterales</taxon>
        <taxon>Enterobacteriaceae</taxon>
        <taxon>Plesiomonas</taxon>
    </lineage>
</organism>
<evidence type="ECO:0000313" key="1">
    <source>
        <dbReference type="EMBL" id="MBO1110247.1"/>
    </source>
</evidence>
<dbReference type="Proteomes" id="UP000664658">
    <property type="component" value="Unassembled WGS sequence"/>
</dbReference>
<dbReference type="EC" id="1.5.1.20" evidence="1"/>
<dbReference type="AlphaFoldDB" id="A0A8I2B7I1"/>
<proteinExistence type="predicted"/>
<accession>A0A8I2B7I1</accession>
<feature type="non-terminal residue" evidence="1">
    <location>
        <position position="35"/>
    </location>
</feature>
<sequence length="35" mass="4049">MSYHAHQLEALNQSVAELDGRINVSFEFFPPRSEE</sequence>
<protein>
    <submittedName>
        <fullName evidence="1">5,10-methylenetetrahydrofolate reductase</fullName>
        <ecNumber evidence="1">1.5.1.20</ecNumber>
    </submittedName>
</protein>
<keyword evidence="1" id="KW-0560">Oxidoreductase</keyword>
<reference evidence="1" key="1">
    <citation type="submission" date="2021-03" db="EMBL/GenBank/DDBJ databases">
        <title>Plesiomonas shigelloides zfcc0051, isolated from zebrafish feces.</title>
        <authorList>
            <person name="Vanderhoek Z."/>
            <person name="Gaulke C."/>
        </authorList>
    </citation>
    <scope>NUCLEOTIDE SEQUENCE</scope>
    <source>
        <strain evidence="1">Zfcc0051</strain>
    </source>
</reference>
<dbReference type="GO" id="GO:0004489">
    <property type="term" value="F:methylenetetrahydrofolate reductase [NAD(P)H] activity"/>
    <property type="evidence" value="ECO:0007669"/>
    <property type="project" value="UniProtKB-EC"/>
</dbReference>
<evidence type="ECO:0000313" key="2">
    <source>
        <dbReference type="Proteomes" id="UP000664658"/>
    </source>
</evidence>
<name>A0A8I2B7I1_PLESH</name>
<gene>
    <name evidence="1" type="primary">metF</name>
    <name evidence="1" type="ORF">J2R62_19295</name>
</gene>
<comment type="caution">
    <text evidence="1">The sequence shown here is derived from an EMBL/GenBank/DDBJ whole genome shotgun (WGS) entry which is preliminary data.</text>
</comment>